<keyword evidence="2" id="KW-1133">Transmembrane helix</keyword>
<evidence type="ECO:0000313" key="5">
    <source>
        <dbReference type="EMBL" id="OKP03719.1"/>
    </source>
</evidence>
<organism evidence="5 6">
    <name type="scientific">Xenorhabdus thuongxuanensis</name>
    <dbReference type="NCBI Taxonomy" id="1873484"/>
    <lineage>
        <taxon>Bacteria</taxon>
        <taxon>Pseudomonadati</taxon>
        <taxon>Pseudomonadota</taxon>
        <taxon>Gammaproteobacteria</taxon>
        <taxon>Enterobacterales</taxon>
        <taxon>Morganellaceae</taxon>
        <taxon>Xenorhabdus</taxon>
    </lineage>
</organism>
<dbReference type="InterPro" id="IPR006143">
    <property type="entry name" value="RND_pump_MFP"/>
</dbReference>
<dbReference type="NCBIfam" id="TIGR01730">
    <property type="entry name" value="RND_mfp"/>
    <property type="match status" value="1"/>
</dbReference>
<evidence type="ECO:0000259" key="4">
    <source>
        <dbReference type="Pfam" id="PF25954"/>
    </source>
</evidence>
<accession>A0A1Q5TU34</accession>
<dbReference type="InterPro" id="IPR058792">
    <property type="entry name" value="Beta-barrel_RND_2"/>
</dbReference>
<gene>
    <name evidence="5" type="ORF">Xentx_02866</name>
</gene>
<feature type="transmembrane region" description="Helical" evidence="2">
    <location>
        <begin position="6"/>
        <end position="24"/>
    </location>
</feature>
<sequence length="378" mass="41024">MNKAIVVGLGMVLLALIGFFVYVLQSSARNNSGNIDYPPVKVALAEVKETIVEKALYGVGEFEAERQVHLAAETSGRVVKIEFESGQYVEKGQLLVQINDAVERADLARLQAQWRNTERLYQRTQKLFASKMVAASELDNTLAQRDMALASIRQKEAVIAQKVIRAPFSGVMGIRQIHEGQYLNAGDAIANLVDAKNLKLNFSLNEQTSPELHVGQSVNIQVDAYPNQNFPATVNAIDPLIGNSRTVQVQARLNNADGKLKAGMYASIQVMRQNNQPALVIPETAVTYTAYGDTVFVTQPTEQGENQASKPATPQGITVKRVSVDVGQRWDGLVEIKKGLSRGQQVVTSGQMKLTDGTAVVAIAVDTLKTAESAATDS</sequence>
<feature type="domain" description="CusB-like beta-barrel" evidence="4">
    <location>
        <begin position="200"/>
        <end position="273"/>
    </location>
</feature>
<dbReference type="OrthoDB" id="9806939at2"/>
<feature type="domain" description="Multidrug resistance protein MdtA-like barrel-sandwich hybrid" evidence="3">
    <location>
        <begin position="66"/>
        <end position="194"/>
    </location>
</feature>
<dbReference type="Gene3D" id="2.40.420.20">
    <property type="match status" value="1"/>
</dbReference>
<dbReference type="Gene3D" id="1.10.287.470">
    <property type="entry name" value="Helix hairpin bin"/>
    <property type="match status" value="1"/>
</dbReference>
<dbReference type="Pfam" id="PF25917">
    <property type="entry name" value="BSH_RND"/>
    <property type="match status" value="1"/>
</dbReference>
<keyword evidence="2" id="KW-0472">Membrane</keyword>
<protein>
    <submittedName>
        <fullName evidence="5">RND efflux membrane fusion protein</fullName>
    </submittedName>
</protein>
<keyword evidence="2" id="KW-0812">Transmembrane</keyword>
<dbReference type="Gene3D" id="2.40.50.100">
    <property type="match status" value="1"/>
</dbReference>
<dbReference type="AlphaFoldDB" id="A0A1Q5TU34"/>
<evidence type="ECO:0000256" key="1">
    <source>
        <dbReference type="ARBA" id="ARBA00009477"/>
    </source>
</evidence>
<dbReference type="PANTHER" id="PTHR30469:SF29">
    <property type="entry name" value="BLR2860 PROTEIN"/>
    <property type="match status" value="1"/>
</dbReference>
<comment type="similarity">
    <text evidence="1">Belongs to the membrane fusion protein (MFP) (TC 8.A.1) family.</text>
</comment>
<dbReference type="PANTHER" id="PTHR30469">
    <property type="entry name" value="MULTIDRUG RESISTANCE PROTEIN MDTA"/>
    <property type="match status" value="1"/>
</dbReference>
<dbReference type="SUPFAM" id="SSF111369">
    <property type="entry name" value="HlyD-like secretion proteins"/>
    <property type="match status" value="1"/>
</dbReference>
<dbReference type="Proteomes" id="UP000186277">
    <property type="component" value="Unassembled WGS sequence"/>
</dbReference>
<dbReference type="Pfam" id="PF25954">
    <property type="entry name" value="Beta-barrel_RND_2"/>
    <property type="match status" value="1"/>
</dbReference>
<keyword evidence="6" id="KW-1185">Reference proteome</keyword>
<dbReference type="GO" id="GO:0015562">
    <property type="term" value="F:efflux transmembrane transporter activity"/>
    <property type="evidence" value="ECO:0007669"/>
    <property type="project" value="TreeGrafter"/>
</dbReference>
<name>A0A1Q5TU34_9GAMM</name>
<dbReference type="EMBL" id="MKGR01000024">
    <property type="protein sequence ID" value="OKP03719.1"/>
    <property type="molecule type" value="Genomic_DNA"/>
</dbReference>
<dbReference type="GO" id="GO:1990281">
    <property type="term" value="C:efflux pump complex"/>
    <property type="evidence" value="ECO:0007669"/>
    <property type="project" value="TreeGrafter"/>
</dbReference>
<reference evidence="5 6" key="1">
    <citation type="submission" date="2016-09" db="EMBL/GenBank/DDBJ databases">
        <title>Xenorhabdus thuongxuanensis sp. nov. and Xenorhabdus eapokensis sp. nov., isolated from Steinernema species.</title>
        <authorList>
            <person name="Kaempfer P."/>
            <person name="Tobias N.J."/>
            <person name="Phan Ke L."/>
            <person name="Bode H.B."/>
            <person name="Glaeser S.P."/>
        </authorList>
    </citation>
    <scope>NUCLEOTIDE SEQUENCE [LARGE SCALE GENOMIC DNA]</scope>
    <source>
        <strain evidence="5 6">30TX1</strain>
    </source>
</reference>
<dbReference type="FunFam" id="2.40.30.170:FF:000010">
    <property type="entry name" value="Efflux RND transporter periplasmic adaptor subunit"/>
    <property type="match status" value="1"/>
</dbReference>
<dbReference type="Gene3D" id="2.40.30.170">
    <property type="match status" value="1"/>
</dbReference>
<evidence type="ECO:0000259" key="3">
    <source>
        <dbReference type="Pfam" id="PF25917"/>
    </source>
</evidence>
<proteinExistence type="inferred from homology"/>
<dbReference type="RefSeq" id="WP_074020908.1">
    <property type="nucleotide sequence ID" value="NZ_CAWMWP010000048.1"/>
</dbReference>
<evidence type="ECO:0000256" key="2">
    <source>
        <dbReference type="SAM" id="Phobius"/>
    </source>
</evidence>
<comment type="caution">
    <text evidence="5">The sequence shown here is derived from an EMBL/GenBank/DDBJ whole genome shotgun (WGS) entry which is preliminary data.</text>
</comment>
<dbReference type="InterPro" id="IPR058625">
    <property type="entry name" value="MdtA-like_BSH"/>
</dbReference>
<evidence type="ECO:0000313" key="6">
    <source>
        <dbReference type="Proteomes" id="UP000186277"/>
    </source>
</evidence>